<proteinExistence type="predicted"/>
<name>A0AB35IQQ8_9FIRM</name>
<dbReference type="Proteomes" id="UP001211987">
    <property type="component" value="Unassembled WGS sequence"/>
</dbReference>
<protein>
    <submittedName>
        <fullName evidence="1">Uncharacterized protein</fullName>
    </submittedName>
</protein>
<evidence type="ECO:0000313" key="1">
    <source>
        <dbReference type="EMBL" id="MDB7085540.1"/>
    </source>
</evidence>
<evidence type="ECO:0000313" key="2">
    <source>
        <dbReference type="Proteomes" id="UP001211987"/>
    </source>
</evidence>
<gene>
    <name evidence="1" type="ORF">PM738_17195</name>
</gene>
<accession>A0AB35IQQ8</accession>
<comment type="caution">
    <text evidence="1">The sequence shown here is derived from an EMBL/GenBank/DDBJ whole genome shotgun (WGS) entry which is preliminary data.</text>
</comment>
<organism evidence="1 2">
    <name type="scientific">Thomasclavelia ramosa</name>
    <dbReference type="NCBI Taxonomy" id="1547"/>
    <lineage>
        <taxon>Bacteria</taxon>
        <taxon>Bacillati</taxon>
        <taxon>Bacillota</taxon>
        <taxon>Erysipelotrichia</taxon>
        <taxon>Erysipelotrichales</taxon>
        <taxon>Coprobacillaceae</taxon>
        <taxon>Thomasclavelia</taxon>
    </lineage>
</organism>
<sequence length="58" mass="6828">MNTYKIERCSSGKEESTIEEKVVAVIELQYTYLLKNLLQMSESKCSAYYYTLSKYVRT</sequence>
<reference evidence="1" key="1">
    <citation type="submission" date="2023-01" db="EMBL/GenBank/DDBJ databases">
        <title>Human gut microbiome strain richness.</title>
        <authorList>
            <person name="Chen-Liaw A."/>
        </authorList>
    </citation>
    <scope>NUCLEOTIDE SEQUENCE</scope>
    <source>
        <strain evidence="1">1001217st2_G6_1001217B_191108</strain>
    </source>
</reference>
<dbReference type="EMBL" id="JAQLKE010000043">
    <property type="protein sequence ID" value="MDB7085540.1"/>
    <property type="molecule type" value="Genomic_DNA"/>
</dbReference>
<dbReference type="AlphaFoldDB" id="A0AB35IQQ8"/>
<dbReference type="RefSeq" id="WP_272019260.1">
    <property type="nucleotide sequence ID" value="NZ_JAQLKE010000043.1"/>
</dbReference>